<dbReference type="OrthoDB" id="10264505at2759"/>
<dbReference type="ExpressionAtlas" id="C9JNG5">
    <property type="expression patterns" value="baseline and differential"/>
</dbReference>
<dbReference type="Bgee" id="ENSG00000143870">
    <property type="expression patterns" value="Expressed in corpus epididymis and 215 other cell types or tissues"/>
</dbReference>
<dbReference type="EMBL" id="AC092687">
    <property type="status" value="NOT_ANNOTATED_CDS"/>
    <property type="molecule type" value="Genomic_DNA"/>
</dbReference>
<dbReference type="GeneTree" id="ENSGT00940000155646"/>
<reference evidence="1 2" key="2">
    <citation type="journal article" date="2004" name="Nature">
        <title>Finishing the euchromatic sequence of the human genome.</title>
        <authorList>
            <consortium name="International Human Genome Sequencing Consortium"/>
        </authorList>
    </citation>
    <scope>NUCLEOTIDE SEQUENCE [LARGE SCALE GENOMIC DNA]</scope>
</reference>
<reference evidence="1 2" key="3">
    <citation type="journal article" date="2005" name="Nature">
        <title>Generation and annotation of the DNA sequences of human chromosomes 2 and 4.</title>
        <authorList>
            <person name="Hillier L.W."/>
            <person name="Graves T.A."/>
            <person name="Fulton R.S."/>
            <person name="Fulton L.A."/>
            <person name="Pepin K.H."/>
            <person name="Minx P."/>
            <person name="Wagner-McPherson C."/>
            <person name="Layman D."/>
            <person name="Wylie K."/>
            <person name="Sekhon M."/>
            <person name="Becker M.C."/>
            <person name="Fewell G.A."/>
            <person name="Delehaunty K.D."/>
            <person name="Miner T.L."/>
            <person name="Nash W.E."/>
            <person name="Kremitzki C."/>
            <person name="Oddy L."/>
            <person name="Du H."/>
            <person name="Sun H."/>
            <person name="Bradshaw-Cordum H."/>
            <person name="Ali J."/>
            <person name="Carter J."/>
            <person name="Cordes M."/>
            <person name="Harris A."/>
            <person name="Isak A."/>
            <person name="van Brunt A."/>
            <person name="Nguyen C."/>
            <person name="Du F."/>
            <person name="Courtney L."/>
            <person name="Kalicki J."/>
            <person name="Ozersky P."/>
            <person name="Abbott S."/>
            <person name="Armstrong J."/>
            <person name="Belter E.A."/>
            <person name="Caruso L."/>
            <person name="Cedroni M."/>
            <person name="Cotton M."/>
            <person name="Davidson T."/>
            <person name="Desai A."/>
            <person name="Elliott G."/>
            <person name="Erb T."/>
            <person name="Fronick C."/>
            <person name="Gaige T."/>
            <person name="Haakenson W."/>
            <person name="Haglund K."/>
            <person name="Holmes A."/>
            <person name="Harkins R."/>
            <person name="Kim K."/>
            <person name="Kruchowski S.S."/>
            <person name="Strong C.M."/>
            <person name="Grewal N."/>
            <person name="Goyea E."/>
            <person name="Hou S."/>
            <person name="Levy A."/>
            <person name="Martinka S."/>
            <person name="Mead K."/>
            <person name="McLellan M.D."/>
            <person name="Meyer R."/>
            <person name="Randall-Maher J."/>
            <person name="Tomlinson C."/>
            <person name="Dauphin-Kohlberg S."/>
            <person name="Kozlowicz-Reilly A."/>
            <person name="Shah N."/>
            <person name="Swearengen-Shahid S."/>
            <person name="Snider J."/>
            <person name="Strong J.T."/>
            <person name="Thompson J."/>
            <person name="Yoakum M."/>
            <person name="Leonard S."/>
            <person name="Pearman C."/>
            <person name="Trani L."/>
            <person name="Radionenko M."/>
            <person name="Waligorski J.E."/>
            <person name="Wang C."/>
            <person name="Rock S.M."/>
            <person name="Tin-Wollam A.M."/>
            <person name="Maupin R."/>
            <person name="Latreille P."/>
            <person name="Wendl M.C."/>
            <person name="Yang S.P."/>
            <person name="Pohl C."/>
            <person name="Wallis J.W."/>
            <person name="Spieth J."/>
            <person name="Bieri T.A."/>
            <person name="Berkowicz N."/>
            <person name="Nelson J.O."/>
            <person name="Osborne J."/>
            <person name="Ding L."/>
            <person name="Meyer R."/>
            <person name="Sabo A."/>
            <person name="Shotland Y."/>
            <person name="Sinha P."/>
            <person name="Wohldmann P.E."/>
            <person name="Cook L.L."/>
            <person name="Hickenbotham M.T."/>
            <person name="Eldred J."/>
            <person name="Williams D."/>
            <person name="Jones T.A."/>
            <person name="She X."/>
            <person name="Ciccarelli F.D."/>
            <person name="Izaurralde E."/>
            <person name="Taylor J."/>
            <person name="Schmutz J."/>
            <person name="Myers R.M."/>
            <person name="Cox D.R."/>
            <person name="Huang X."/>
            <person name="McPherson J.D."/>
            <person name="Mardis E.R."/>
            <person name="Clifton S.W."/>
            <person name="Warren W.C."/>
            <person name="Chinwalla A.T."/>
            <person name="Eddy S.R."/>
            <person name="Marra M.A."/>
            <person name="Ovcharenko I."/>
            <person name="Furey T.S."/>
            <person name="Miller W."/>
            <person name="Eichler E.E."/>
            <person name="Bork P."/>
            <person name="Suyama M."/>
            <person name="Torrents D."/>
            <person name="Waterston R.H."/>
            <person name="Wilson R.K."/>
        </authorList>
    </citation>
    <scope>NUCLEOTIDE SEQUENCE [LARGE SCALE GENOMIC DNA]</scope>
</reference>
<protein>
    <submittedName>
        <fullName evidence="1">Protein disulfide isomerase family A member 6</fullName>
    </submittedName>
</protein>
<sequence>MYPSTTMANAP</sequence>
<dbReference type="HOGENOM" id="CLU_3438231_0_0_1"/>
<organism evidence="1 2">
    <name type="scientific">Homo sapiens</name>
    <name type="common">Human</name>
    <dbReference type="NCBI Taxonomy" id="9606"/>
    <lineage>
        <taxon>Eukaryota</taxon>
        <taxon>Metazoa</taxon>
        <taxon>Chordata</taxon>
        <taxon>Craniata</taxon>
        <taxon>Vertebrata</taxon>
        <taxon>Euteleostomi</taxon>
        <taxon>Mammalia</taxon>
        <taxon>Eutheria</taxon>
        <taxon>Euarchontoglires</taxon>
        <taxon>Primates</taxon>
        <taxon>Haplorrhini</taxon>
        <taxon>Catarrhini</taxon>
        <taxon>Hominidae</taxon>
        <taxon>Homo</taxon>
    </lineage>
</organism>
<dbReference type="VEuPathDB" id="HostDB:ENSG00000143870"/>
<proteinExistence type="predicted"/>
<dbReference type="ChiTaRS" id="PDIA6">
    <property type="organism name" value="human"/>
</dbReference>
<keyword evidence="2" id="KW-1185">Reference proteome</keyword>
<reference evidence="1" key="5">
    <citation type="submission" date="2025-09" db="UniProtKB">
        <authorList>
            <consortium name="Ensembl"/>
        </authorList>
    </citation>
    <scope>IDENTIFICATION</scope>
</reference>
<evidence type="ECO:0000313" key="1">
    <source>
        <dbReference type="Ensembl" id="ENSP00000389558.1"/>
    </source>
</evidence>
<dbReference type="Antibodypedia" id="12607">
    <property type="antibodies" value="275 antibodies from 37 providers"/>
</dbReference>
<dbReference type="Proteomes" id="UP000005640">
    <property type="component" value="Chromosome 2"/>
</dbReference>
<feature type="non-terminal residue" evidence="1">
    <location>
        <position position="11"/>
    </location>
</feature>
<reference evidence="1 2" key="1">
    <citation type="journal article" date="2001" name="Nature">
        <title>Initial sequencing and analysis of the human genome.</title>
        <authorList>
            <consortium name="International Human Genome Sequencing Consortium"/>
            <person name="Lander E.S."/>
            <person name="Linton L.M."/>
            <person name="Birren B."/>
            <person name="Nusbaum C."/>
            <person name="Zody M.C."/>
            <person name="Baldwin J."/>
            <person name="Devon K."/>
            <person name="Dewar K."/>
            <person name="Doyle M."/>
            <person name="FitzHugh W."/>
            <person name="Funke R."/>
            <person name="Gage D."/>
            <person name="Harris K."/>
            <person name="Heaford A."/>
            <person name="Howland J."/>
            <person name="Kann L."/>
            <person name="Lehoczky J."/>
            <person name="LeVine R."/>
            <person name="McEwan P."/>
            <person name="McKernan K."/>
            <person name="Meldrim J."/>
            <person name="Mesirov J.P."/>
            <person name="Miranda C."/>
            <person name="Morris W."/>
            <person name="Naylor J."/>
            <person name="Raymond C."/>
            <person name="Rosetti M."/>
            <person name="Santos R."/>
            <person name="Sheridan A."/>
            <person name="Sougnez C."/>
            <person name="Stange-Thomann N."/>
            <person name="Stojanovic N."/>
            <person name="Subramanian A."/>
            <person name="Wyman D."/>
            <person name="Rogers J."/>
            <person name="Sulston J."/>
            <person name="Ainscough R."/>
            <person name="Beck S."/>
            <person name="Bentley D."/>
            <person name="Burton J."/>
            <person name="Clee C."/>
            <person name="Carter N."/>
            <person name="Coulson A."/>
            <person name="Deadman R."/>
            <person name="Deloukas P."/>
            <person name="Dunham A."/>
            <person name="Dunham I."/>
            <person name="Durbin R."/>
            <person name="French L."/>
            <person name="Grafham D."/>
            <person name="Gregory S."/>
            <person name="Hubbard T."/>
            <person name="Humphray S."/>
            <person name="Hunt A."/>
            <person name="Jones M."/>
            <person name="Lloyd C."/>
            <person name="McMurray A."/>
            <person name="Matthews L."/>
            <person name="Mercer S."/>
            <person name="Milne S."/>
            <person name="Mullikin J.C."/>
            <person name="Mungall A."/>
            <person name="Plumb R."/>
            <person name="Ross M."/>
            <person name="Shownkeen R."/>
            <person name="Sims S."/>
            <person name="Waterston R.H."/>
            <person name="Wilson R.K."/>
            <person name="Hillier L.W."/>
            <person name="McPherson J.D."/>
            <person name="Marra M.A."/>
            <person name="Mardis E.R."/>
            <person name="Fulton L.A."/>
            <person name="Chinwalla A.T."/>
            <person name="Pepin K.H."/>
            <person name="Gish W.R."/>
            <person name="Chissoe S.L."/>
            <person name="Wendl M.C."/>
            <person name="Delehaunty K.D."/>
            <person name="Miner T.L."/>
            <person name="Delehaunty A."/>
            <person name="Kramer J.B."/>
            <person name="Cook L.L."/>
            <person name="Fulton R.S."/>
            <person name="Johnson D.L."/>
            <person name="Minx P.J."/>
            <person name="Clifton S.W."/>
            <person name="Hawkins T."/>
            <person name="Branscomb E."/>
            <person name="Predki P."/>
            <person name="Richardson P."/>
            <person name="Wenning S."/>
            <person name="Slezak T."/>
            <person name="Doggett N."/>
            <person name="Cheng J.F."/>
            <person name="Olsen A."/>
            <person name="Lucas S."/>
            <person name="Elkin C."/>
            <person name="Uberbacher E."/>
            <person name="Frazier M."/>
            <person name="Gibbs R.A."/>
            <person name="Muzny D.M."/>
            <person name="Scherer S.E."/>
            <person name="Bouck J.B."/>
            <person name="Sodergren E.J."/>
            <person name="Worley K.C."/>
            <person name="Rives C.M."/>
            <person name="Gorrell J.H."/>
            <person name="Metzker M.L."/>
            <person name="Naylor S.L."/>
            <person name="Kucherlapati R.S."/>
            <person name="Nelson D.L."/>
            <person name="Weinstock G.M."/>
            <person name="Sakaki Y."/>
            <person name="Fujiyama A."/>
            <person name="Hattori M."/>
            <person name="Yada T."/>
            <person name="Toyoda A."/>
            <person name="Itoh T."/>
            <person name="Kawagoe C."/>
            <person name="Watanabe H."/>
            <person name="Totoki Y."/>
            <person name="Taylor T."/>
            <person name="Weissenbach J."/>
            <person name="Heilig R."/>
            <person name="Saurin W."/>
            <person name="Artiguenave F."/>
            <person name="Brottier P."/>
            <person name="Bruls T."/>
            <person name="Pelletier E."/>
            <person name="Robert C."/>
            <person name="Wincker P."/>
            <person name="Smith D.R."/>
            <person name="Doucette-Stamm L."/>
            <person name="Rubenfield M."/>
            <person name="Weinstock K."/>
            <person name="Lee H.M."/>
            <person name="Dubois J."/>
            <person name="Rosenthal A."/>
            <person name="Platzer M."/>
            <person name="Nyakatura G."/>
            <person name="Taudien S."/>
            <person name="Rump A."/>
            <person name="Yang H."/>
            <person name="Yu J."/>
            <person name="Wang J."/>
            <person name="Huang G."/>
            <person name="Gu J."/>
            <person name="Hood L."/>
            <person name="Rowen L."/>
            <person name="Madan A."/>
            <person name="Qin S."/>
            <person name="Davis R.W."/>
            <person name="Federspiel N.A."/>
            <person name="Abola A.P."/>
            <person name="Proctor M.J."/>
            <person name="Myers R.M."/>
            <person name="Schmutz J."/>
            <person name="Dickson M."/>
            <person name="Grimwood J."/>
            <person name="Cox D.R."/>
            <person name="Olson M.V."/>
            <person name="Kaul R."/>
            <person name="Raymond C."/>
            <person name="Shimizu N."/>
            <person name="Kawasaki K."/>
            <person name="Minoshima S."/>
            <person name="Evans G.A."/>
            <person name="Athanasiou M."/>
            <person name="Schultz R."/>
            <person name="Roe B.A."/>
            <person name="Chen F."/>
            <person name="Pan H."/>
            <person name="Ramser J."/>
            <person name="Lehrach H."/>
            <person name="Reinhardt R."/>
            <person name="McCombie W.R."/>
            <person name="de la Bastide M."/>
            <person name="Dedhia N."/>
            <person name="Blocker H."/>
            <person name="Hornischer K."/>
            <person name="Nordsiek G."/>
            <person name="Agarwala R."/>
            <person name="Aravind L."/>
            <person name="Bailey J.A."/>
            <person name="Bateman A."/>
            <person name="Batzoglou S."/>
            <person name="Birney E."/>
            <person name="Bork P."/>
            <person name="Brown D.G."/>
            <person name="Burge C.B."/>
            <person name="Cerutti L."/>
            <person name="Chen H.C."/>
            <person name="Church D."/>
            <person name="Clamp M."/>
            <person name="Copley R.R."/>
            <person name="Doerks T."/>
            <person name="Eddy S.R."/>
            <person name="Eichler E.E."/>
            <person name="Furey T.S."/>
            <person name="Galagan J."/>
            <person name="Gilbert J.G."/>
            <person name="Harmon C."/>
            <person name="Hayashizaki Y."/>
            <person name="Haussler D."/>
            <person name="Hermjakob H."/>
            <person name="Hokamp K."/>
            <person name="Jang W."/>
            <person name="Johnson L.S."/>
            <person name="Jones T.A."/>
            <person name="Kasif S."/>
            <person name="Kaspryzk A."/>
            <person name="Kennedy S."/>
            <person name="Kent W.J."/>
            <person name="Kitts P."/>
            <person name="Koonin E.V."/>
            <person name="Korf I."/>
            <person name="Kulp D."/>
            <person name="Lancet D."/>
            <person name="Lowe T.M."/>
            <person name="McLysaght A."/>
            <person name="Mikkelsen T."/>
            <person name="Moran J.V."/>
            <person name="Mulder N."/>
            <person name="Pollara V.J."/>
            <person name="Ponting C.P."/>
            <person name="Schuler G."/>
            <person name="Schultz J."/>
            <person name="Slater G."/>
            <person name="Smit A.F."/>
            <person name="Stupka E."/>
            <person name="Szustakowski J."/>
            <person name="Thierry-Mieg D."/>
            <person name="Thierry-Mieg J."/>
            <person name="Wagner L."/>
            <person name="Wallis J."/>
            <person name="Wheeler R."/>
            <person name="Williams A."/>
            <person name="Wolf Y.I."/>
            <person name="Wolfe K.H."/>
            <person name="Yang S.P."/>
            <person name="Yeh R.F."/>
            <person name="Collins F."/>
            <person name="Guyer M.S."/>
            <person name="Peterson J."/>
            <person name="Felsenfeld A."/>
            <person name="Wetterstrand K.A."/>
            <person name="Patrinos A."/>
            <person name="Morgan M.J."/>
            <person name="de Jong P."/>
            <person name="Catanese J.J."/>
            <person name="Osoegawa K."/>
            <person name="Shizuya H."/>
            <person name="Choi S."/>
            <person name="Chen Y.J."/>
        </authorList>
    </citation>
    <scope>NUCLEOTIDE SEQUENCE [LARGE SCALE GENOMIC DNA]</scope>
</reference>
<dbReference type="Ensembl" id="ENST00000458536.1">
    <property type="protein sequence ID" value="ENSP00000389558.1"/>
    <property type="gene ID" value="ENSG00000143870.14"/>
</dbReference>
<dbReference type="OpenTargets" id="ENSG00000143870"/>
<evidence type="ECO:0000313" key="2">
    <source>
        <dbReference type="Proteomes" id="UP000005640"/>
    </source>
</evidence>
<dbReference type="UCSC" id="uc061grd.1">
    <property type="organism name" value="human"/>
</dbReference>
<name>C9JNG5_HUMAN</name>
<reference evidence="1" key="4">
    <citation type="submission" date="2025-08" db="UniProtKB">
        <authorList>
            <consortium name="Ensembl"/>
        </authorList>
    </citation>
    <scope>IDENTIFICATION</scope>
</reference>
<accession>C9JNG5</accession>
<dbReference type="Ensembl" id="ENST00000458536.1">
    <property type="protein sequence ID" value="ENSP00000389558.1"/>
    <property type="gene ID" value="ENSG00000143870.13"/>
</dbReference>
<gene>
    <name evidence="1" type="primary">PDIA6</name>
</gene>
<dbReference type="HGNC" id="HGNC:30168">
    <property type="gene designation" value="PDIA6"/>
</dbReference>